<evidence type="ECO:0000259" key="8">
    <source>
        <dbReference type="PROSITE" id="PS51981"/>
    </source>
</evidence>
<comment type="caution">
    <text evidence="9">The sequence shown here is derived from an EMBL/GenBank/DDBJ whole genome shotgun (WGS) entry which is preliminary data.</text>
</comment>
<feature type="region of interest" description="Disordered" evidence="7">
    <location>
        <begin position="520"/>
        <end position="539"/>
    </location>
</feature>
<feature type="region of interest" description="Disordered" evidence="7">
    <location>
        <begin position="1"/>
        <end position="86"/>
    </location>
</feature>
<feature type="compositionally biased region" description="Polar residues" evidence="7">
    <location>
        <begin position="181"/>
        <end position="193"/>
    </location>
</feature>
<dbReference type="InterPro" id="IPR046439">
    <property type="entry name" value="ZF_RZ_dom"/>
</dbReference>
<feature type="compositionally biased region" description="Polar residues" evidence="7">
    <location>
        <begin position="45"/>
        <end position="60"/>
    </location>
</feature>
<evidence type="ECO:0000256" key="3">
    <source>
        <dbReference type="ARBA" id="ARBA00022723"/>
    </source>
</evidence>
<evidence type="ECO:0000256" key="2">
    <source>
        <dbReference type="ARBA" id="ARBA00022490"/>
    </source>
</evidence>
<dbReference type="PROSITE" id="PS51981">
    <property type="entry name" value="ZF_RZ"/>
    <property type="match status" value="1"/>
</dbReference>
<dbReference type="GeneID" id="68106849"/>
<dbReference type="EMBL" id="PYSW02000008">
    <property type="protein sequence ID" value="KAG2388996.1"/>
    <property type="molecule type" value="Genomic_DNA"/>
</dbReference>
<keyword evidence="6" id="KW-0391">Immunity</keyword>
<evidence type="ECO:0000313" key="9">
    <source>
        <dbReference type="EMBL" id="KAG2388996.1"/>
    </source>
</evidence>
<accession>A0AA88GV66</accession>
<dbReference type="PANTHER" id="PTHR22605">
    <property type="entry name" value="RZ-TYPE DOMAIN-CONTAINING PROTEIN"/>
    <property type="match status" value="1"/>
</dbReference>
<feature type="compositionally biased region" description="Polar residues" evidence="7">
    <location>
        <begin position="7"/>
        <end position="30"/>
    </location>
</feature>
<proteinExistence type="predicted"/>
<dbReference type="Gene3D" id="3.40.50.300">
    <property type="entry name" value="P-loop containing nucleotide triphosphate hydrolases"/>
    <property type="match status" value="1"/>
</dbReference>
<dbReference type="InterPro" id="IPR031248">
    <property type="entry name" value="RNF213"/>
</dbReference>
<feature type="compositionally biased region" description="Polar residues" evidence="7">
    <location>
        <begin position="70"/>
        <end position="86"/>
    </location>
</feature>
<feature type="region of interest" description="Disordered" evidence="7">
    <location>
        <begin position="131"/>
        <end position="163"/>
    </location>
</feature>
<protein>
    <recommendedName>
        <fullName evidence="8">RZ-type domain-containing protein</fullName>
    </recommendedName>
</protein>
<reference evidence="9 10" key="1">
    <citation type="journal article" date="2018" name="BMC Genomics">
        <title>The genome of Naegleria lovaniensis, the basis for a comparative approach to unravel pathogenicity factors of the human pathogenic amoeba N. fowleri.</title>
        <authorList>
            <person name="Liechti N."/>
            <person name="Schurch N."/>
            <person name="Bruggmann R."/>
            <person name="Wittwer M."/>
        </authorList>
    </citation>
    <scope>NUCLEOTIDE SEQUENCE [LARGE SCALE GENOMIC DNA]</scope>
    <source>
        <strain evidence="9 10">ATCC 30569</strain>
    </source>
</reference>
<dbReference type="GO" id="GO:0004842">
    <property type="term" value="F:ubiquitin-protein transferase activity"/>
    <property type="evidence" value="ECO:0007669"/>
    <property type="project" value="InterPro"/>
</dbReference>
<feature type="region of interest" description="Disordered" evidence="7">
    <location>
        <begin position="545"/>
        <end position="568"/>
    </location>
</feature>
<dbReference type="GO" id="GO:0008270">
    <property type="term" value="F:zinc ion binding"/>
    <property type="evidence" value="ECO:0007669"/>
    <property type="project" value="UniProtKB-KW"/>
</dbReference>
<feature type="compositionally biased region" description="Low complexity" evidence="7">
    <location>
        <begin position="247"/>
        <end position="261"/>
    </location>
</feature>
<dbReference type="RefSeq" id="XP_044552988.1">
    <property type="nucleotide sequence ID" value="XM_044690378.1"/>
</dbReference>
<dbReference type="GO" id="GO:0002376">
    <property type="term" value="P:immune system process"/>
    <property type="evidence" value="ECO:0007669"/>
    <property type="project" value="UniProtKB-KW"/>
</dbReference>
<dbReference type="Proteomes" id="UP000816034">
    <property type="component" value="Unassembled WGS sequence"/>
</dbReference>
<dbReference type="GO" id="GO:0016887">
    <property type="term" value="F:ATP hydrolysis activity"/>
    <property type="evidence" value="ECO:0007669"/>
    <property type="project" value="InterPro"/>
</dbReference>
<dbReference type="Pfam" id="PF20173">
    <property type="entry name" value="ZnF_RZ-type"/>
    <property type="match status" value="1"/>
</dbReference>
<organism evidence="9 10">
    <name type="scientific">Naegleria lovaniensis</name>
    <name type="common">Amoeba</name>
    <dbReference type="NCBI Taxonomy" id="51637"/>
    <lineage>
        <taxon>Eukaryota</taxon>
        <taxon>Discoba</taxon>
        <taxon>Heterolobosea</taxon>
        <taxon>Tetramitia</taxon>
        <taxon>Eutetramitia</taxon>
        <taxon>Vahlkampfiidae</taxon>
        <taxon>Naegleria</taxon>
    </lineage>
</organism>
<keyword evidence="5" id="KW-0862">Zinc</keyword>
<feature type="region of interest" description="Disordered" evidence="7">
    <location>
        <begin position="181"/>
        <end position="261"/>
    </location>
</feature>
<dbReference type="InterPro" id="IPR027417">
    <property type="entry name" value="P-loop_NTPase"/>
</dbReference>
<evidence type="ECO:0000256" key="4">
    <source>
        <dbReference type="ARBA" id="ARBA00022771"/>
    </source>
</evidence>
<sequence>MSDHQQKQQQPPSNNTIRPSIPISSNNATGSKRGGVLKHSPPTPTSTFQQHFPTTPTSATLRKPPPSPIQTPSSGNNNNMFNFQPSGNTFVSGGHVIVPNRAATIANTSSSVQNAGTSSRFSYASIVTNSSITSSNSSSNSITNGLNNSNVTAPNSSSGAILREDDLDDSTSLYSKFSHNLNSSMHQQPSSSKESTEFTPPKQKNSSTLDNKLEMSPPQPSLALQIHTSSNPLSTPTGERKKKLRKSGSSSSTNLLSNATNIGNNIHNNATTIESPSFNTTDLQLKKKSSITDVDSNDEEEDEFISVESPTFALAPSVVKKHKMKQQKLGGGSPHQNEQSNLEITNDLLTSIEQSMEDLLDSDNVEYNFPGQIYGGGVGSDGENSTPVTTHVQQPTYNLPPFMFSSTNSNSSMRSGPFHSTLDLNIPYIYTTSEEEIEISTNGSISTNTTSTSLEDFQSGFIGSITPTTNVIIQSPNNKNATPYTNNQARSESNRGENRSTPPTSPGSPVENKNLAAFNKERTGVHASPTSKTLPKVKSKAVLEYEDDVTSDSSDSSTDEEIFSQERANTNGVNLIDYSQCPTLQDMNQLFEKTMEEYEYEKKLGSEAQLFITNAPSFQSLLFALKKLKDQSLLHHENSSKIRSNIFQTLKRKIKELNNKYQMQSIGVISSINSRKELDTVFDICNFLLNEDIIYSMIQSPILSDINSEKDLENMATLLENIQSKMNVSFNNSVQGYFRLFDGTKKWLIHVFTHNLRIVFDLQSSGTLPSNQARRSSTSLLSLLQSQQNSISLEKFMKFLDRLVRLNFLNEYSHVLLDELMLTPFFVSLTAFDFIEHMGKFSGAQFSDKLRSYIIEKCCQLISQTATSKDTSLLFELIESKIEDETVRFVYLRTLLFAANIQHNYENIVKNPLCYYYFKFAKISQKISDENYAKIEKEVSELMDIYFKLVFQLLDKTCTISTLNMVLKHESQFTKLVYVMGDVGFNEGHLKQLRQELISFKTTLDAVQNFLTMFADDPNFFDTNTVLDTIIKIRRNMTEMVLKKVQKQVSDLIPFSFEDLAFFYELRTSEFFLVLWRDLYSKNTNEKYSIDSIKTKLIPAVRKRWSEYYISLDNLSMKLSEFYSILRKCRYDTKLDNIFSGASSLYEDELMRVRMTFSGKASDKKPSKEDLEWVSKRHNIIRSFESINLYRSYLPALIALVEHFEPNFSVDLKKDPDYIQLKKEATILTSQSLWEEQTLSMFENQRTSLDSLSFAKFFKNFSDNQMSFMKLLSDNSGFSIIDWLASYKSNLEFDNLLEVCKSYTDSVKVLQSLKSLVVIRDALSELLYSVESTAINFTCFTHFHSVLTKLPIGSDELVQLTNLKKNFTLLLEMFEERTRTGGVQALYDLAAIIERGIFEFSLASQNVISCKVIPSSSMSSSSPSRRMSNQHQIISMEGLVELRNKLMLSEIPDNINSLDDVHSKIKLFVSYITLMLELRSSLLELCRFAHFDFQDNYFKTVKASECTFDSIQEYHLEVLKKMEEWKKIVDDSRNKYYFINLFRSKESLHIFNLLTRYKEDTRHDILRELLDILQLGDHSLTINEIESCINEMQDFTFSKELSVATKMEKLCLFIEALFRNRKVPYRRADYSIPSTVVSKYSVSNLGGFFRIIKLSKEKEVMEAILTIYSTQNRLPLSEEVLLCNSYETDIEDIYLILNRWFKSSANGKINHIFCIGNIHELQFSVQSKMLLRIQEQLSIMAKASSNHAKLVLLSGADSNSRLLVEFSQYVDVNFKILPHKYISAILNSYHGNRVKYVYSNRTAAGKTRYILKDIYMSKKGYKRITILEDSTVRDTVFTLKRTLNSMDRKDVAFHFSLCPLIPKHFNSLFFELFYLGRVRDRDTATVFHLTPSTQFYIEMPNSLCVPILNEFVYFCAYLPSLEITTDENSFDLTIYELTNSIEDAVEIITRNNSKKVQFVCKFLKAFEENVFKNAAPHIADFSPDKQSDLDTRKCFKLLCKYTGFSLENASFSVINHFVELLYGQFQSTLRYACFKNCVMEGTMQLFKHAMIDLMIRSARDLTGIAVEKDAILSMAKKYEGKPYTEVLLLQYIEMFENRIGRLEEQSAQHPLVAFYRTELDEITGIDLIGMDTDKLDLNEELKYSLMCNGINLDAPRALSHERAQEIIRNVAGLGKEDKNEKIRNNYVLTVDNLSKVLIIYNKLKYNLPAILYGDNGVGKSELTKYLSTVLGIKLKRFVVNEGHSSSDILNWISPLIREANHNPSRDVIAFFDRVNTANMMGLFKEIICDKIINNQVLPKNLKIVASCNPYRLRRYSGTDIEQPSSQRLDILKENLRNLQRTTTLDVQAFAQCLVYKVYPLPVSLLDSVFSFGSLKSDIEQLYIRAILLMEINQEDNTRSERFFDCFTELIFISQNFIRKVYMERSAVNLRDVKRCINLFKSFYQSLAKRNSLDPEFYLEDSNFIIKNSILLALGSCYYYRLTARREDFVTEIENYLSSNKYFLYQKGDFINTLNEEQRFYTMHLNIPKGVALNQALRENIFMTLVCVLNRIPIFINGKSGSSKSLSLEILSSNLNGSASVNAFLKSLPSLEIFTYQCSQLSTPEDVKSCFESARRYQKNSPNSIAVVLLNEVGLLEHSPSHPLKVVNKELDEESSNYTPSVIGLSNWTLDPNLINRAVYLSRPAPSTFELKTTLSGIVNSVHLDSSLFSLAKAFHDVYNSQQRKDFFGLRDFYHCVKFINRNFDLGALTPELLTDALTRNFGGSSNEEFHTILNIFFSCVGMNIVPNRKLKLEYISDNLTDTKARHLMLLTKNNAALSILFSDFGQIMPYSNSEVIFGSSNFQNSAKELQICMDIQRIKQCMAIGKIVVLVNCEQLYESLYDLFNLQYIEYDENRVVAISLGTYSRICSVHKNFRVIVIVDQDDAYTRLPKPLLNRFEKQTLHREDLFDKHSSANLRAVLSKLQSWVKSIFDEDERPFVNTHKCLLHSLVLSLDSKQMEDSTLHDFLLNQCKNLLLWITTTDAIVRMASKNLRNKEYAKMYFEQQEHRDLCKFSQYLFDAIESQQKSGLLNPLIFTGYFQVCVLTYSSVSVNCSSLLSADRAEYVETLFLSDLKSDIELSEKLKQYFEMPVSTQNSQHVLIIQCELVNFDLLNQTKFMIQKQRKCSGILNTQGKNVLLVVNVIPGKSNTTQYLIEFDTPWKYAFIDEIRPMQHSIYDILNRPFPEQIQLANVRQIISNNFRTALAMLRKTNTKINDITVLISRTKELLDNEDCWKVIQPKIMEICFDYFSQNQTNYYSTFVAQHMHEYFLVANTYYSAIQYCIERILIKSFTYLLAELERNNNLDLYFEFKKANRTDGTALWLRLLSDMKRPSITNMFTKYDQANSSAELLRWKPIEVRNDGNNNRMFKCRFPFSFEVCRHLHSLRSICESSRFGVTTALQNHINMLYPFLNNLSKEFSEFFIYDYMCMFGEQCTVLTNEVQYEILKKMLETEHSESSDTTSHIANALSFYWKQERRLQAYYVLFETFPKSVLQKKFLQKLLVPSLRVTSVEEIDILLFSVIYHNLDPRKVEISYDPVITKQRRMIWVKTLTDIKGPVEVLTSLMRLTNSGSSMLNNIGFIHEKWRKLQFYKEYLQEIAIPLGIVKDISMILWQNMKTKPLSSMNSLELILYFLDLVNKIGDNQKSTTVDARKANLSRFFEMFTSKFLIRPIGKDDEIDKSFYSVLVSIVKGDNEKFKQIMKYPTQNLKVSILKKLLLNKQTKVLVNSELREIIKQELGISTTASINSSASLDQSTFYSYLCIYESVLQSISEEQIAKLISSISDSFIDVHTWKDIIKEVQLLAVIRISLSSFADRLIAASEKGESIRAIIGSNTIYQQLLTLLDKSSFNFLRLVLLRLVVERKGRVFLLKTFRSKVAEHIPWISSVLHGFKYTDSIPQNVLIHVLNGLEEIGACVDMIMSLRQQQGDNTSKTESIIKLKSSLESIIHTGQQIDIHSLKKLCYLAVIDKCYLSFCAETSIKESRIVMSEEELASRNTIDITKLKNYLLKHVLKDEKEVLMAIKFATNAFDDSNFFYLNENTTLENLTLVHIVHHVCSIALSNFSSDQFWWMLLFEPLSMKDKYLPSVTDDARSQVINTINNSGGIINWYRCAKGHVYFIDLCGLPLEQAQCPECGLPIGGSDHVPHYSNDKIKHEEDLAPTGYAVYEYFKERDLKATVRSLSPIAFRVVRLVIHSLLITGSSLFPEREDEYKALFHKSMDVSSITNLHEYLLSHIRNDWSIIIELLGENNEEKASVLLFNILELFSYSSKQMELKRKSNTKQQPGIVSRDLSTKTGRNAWENHFNGCVSMVMENATKKYQLYFKQLDNFQKRSHDPVTNVLLFSPESTSQPILPLMDPISQLWNIKVPITYEQFKLAFINDRVEQKYPILNLFIQNEPMLYATRYIPHVIKWQKLIMSTFSRRIDRHYARTRTVRDVLSEFNSAMALSPVILQMGSDKKASIEKLFEGWAKAFNHSWKFIDRYKCLPLPNWCRNIVMTKDTPLSFSIPDESGQDEGICSLAVTQFLIDKHNEVIEKVGKFFNKNVENTPIEISSRFVSKHHLIVFNIEEELVSVIAESKLSEPILLNITSSDNSNKQNSRHKFDYERIEQFILTKYLSGKPKIKLELEGFLFLNETRYSSGFGDQIGGPVSELKRKIKQLEIPTDIKQAIILEMRANETSLDLIQACLRQVEECISFLQAISSSNNLEGVEKMSISDYLHNILLVDPSTTSNQPLCNISNIMIHVKLCHLLSLWQLLENELSPGTAIESSIISSKYKRVIPSPVLTHLKEFKEKLSLSDLSTLTCSIKELLLSYFTNETLDSEIPLKQMLEITPAIESMPQISKQTKQTDSADNNGGKKLGDFKWLQLLSDELKTAHLFEVYCQLTTSSQ</sequence>
<evidence type="ECO:0000313" key="10">
    <source>
        <dbReference type="Proteomes" id="UP000816034"/>
    </source>
</evidence>
<keyword evidence="10" id="KW-1185">Reference proteome</keyword>
<keyword evidence="3" id="KW-0479">Metal-binding</keyword>
<feature type="domain" description="RZ-type" evidence="8">
    <location>
        <begin position="4127"/>
        <end position="4201"/>
    </location>
</feature>
<dbReference type="SUPFAM" id="SSF52540">
    <property type="entry name" value="P-loop containing nucleoside triphosphate hydrolases"/>
    <property type="match status" value="2"/>
</dbReference>
<gene>
    <name evidence="9" type="ORF">C9374_014396</name>
</gene>
<feature type="compositionally biased region" description="Polar residues" evidence="7">
    <location>
        <begin position="471"/>
        <end position="491"/>
    </location>
</feature>
<feature type="compositionally biased region" description="Polar residues" evidence="7">
    <location>
        <begin position="226"/>
        <end position="237"/>
    </location>
</feature>
<evidence type="ECO:0000256" key="7">
    <source>
        <dbReference type="SAM" id="MobiDB-lite"/>
    </source>
</evidence>
<evidence type="ECO:0000256" key="6">
    <source>
        <dbReference type="ARBA" id="ARBA00022859"/>
    </source>
</evidence>
<comment type="subcellular location">
    <subcellularLocation>
        <location evidence="1">Cytoplasm</location>
    </subcellularLocation>
</comment>
<feature type="compositionally biased region" description="Low complexity" evidence="7">
    <location>
        <begin position="131"/>
        <end position="150"/>
    </location>
</feature>
<name>A0AA88GV66_NAELO</name>
<keyword evidence="4" id="KW-0863">Zinc-finger</keyword>
<keyword evidence="2" id="KW-0963">Cytoplasm</keyword>
<evidence type="ECO:0000256" key="5">
    <source>
        <dbReference type="ARBA" id="ARBA00022833"/>
    </source>
</evidence>
<feature type="region of interest" description="Disordered" evidence="7">
    <location>
        <begin position="471"/>
        <end position="512"/>
    </location>
</feature>
<dbReference type="GO" id="GO:0005737">
    <property type="term" value="C:cytoplasm"/>
    <property type="evidence" value="ECO:0007669"/>
    <property type="project" value="UniProtKB-SubCell"/>
</dbReference>
<dbReference type="PANTHER" id="PTHR22605:SF1">
    <property type="entry name" value="RZ-TYPE DOMAIN-CONTAINING PROTEIN"/>
    <property type="match status" value="1"/>
</dbReference>
<evidence type="ECO:0000256" key="1">
    <source>
        <dbReference type="ARBA" id="ARBA00004496"/>
    </source>
</evidence>